<keyword evidence="3" id="KW-1003">Cell membrane</keyword>
<keyword evidence="6 7" id="KW-0472">Membrane</keyword>
<dbReference type="GO" id="GO:0005886">
    <property type="term" value="C:plasma membrane"/>
    <property type="evidence" value="ECO:0007669"/>
    <property type="project" value="UniProtKB-SubCell"/>
</dbReference>
<dbReference type="AlphaFoldDB" id="A0A4Y1R0D4"/>
<comment type="subcellular location">
    <subcellularLocation>
        <location evidence="1">Cell membrane</location>
        <topology evidence="1">Multi-pass membrane protein</topology>
    </subcellularLocation>
</comment>
<dbReference type="PANTHER" id="PTHR14319:SF3">
    <property type="entry name" value="TRANSMEMBRANE PROTEIN-LIKE PROTEIN"/>
    <property type="match status" value="1"/>
</dbReference>
<dbReference type="EMBL" id="AP019298">
    <property type="protein sequence ID" value="BBG97554.1"/>
    <property type="molecule type" value="Genomic_DNA"/>
</dbReference>
<dbReference type="Pfam" id="PF12036">
    <property type="entry name" value="DUF3522"/>
    <property type="match status" value="1"/>
</dbReference>
<reference evidence="8" key="1">
    <citation type="journal article" date="2019" name="Science">
        <title>Mutation of a bHLH transcription factor allowed almond domestication.</title>
        <authorList>
            <person name="Sanchez-Perez R."/>
            <person name="Pavan S."/>
            <person name="Mazzeo R."/>
            <person name="Moldovan C."/>
            <person name="Aiese Cigliano R."/>
            <person name="Del Cueto J."/>
            <person name="Ricciardi F."/>
            <person name="Lotti C."/>
            <person name="Ricciardi L."/>
            <person name="Dicenta F."/>
            <person name="Lopez-Marques R.L."/>
            <person name="Lindberg Moller B."/>
        </authorList>
    </citation>
    <scope>NUCLEOTIDE SEQUENCE</scope>
</reference>
<evidence type="ECO:0000256" key="3">
    <source>
        <dbReference type="ARBA" id="ARBA00022475"/>
    </source>
</evidence>
<keyword evidence="4 7" id="KW-0812">Transmembrane</keyword>
<dbReference type="PANTHER" id="PTHR14319">
    <property type="entry name" value="FIVE-SPAN TRANSMEMBRANE PROTEIN M83"/>
    <property type="match status" value="1"/>
</dbReference>
<proteinExistence type="inferred from homology"/>
<evidence type="ECO:0000256" key="7">
    <source>
        <dbReference type="SAM" id="Phobius"/>
    </source>
</evidence>
<accession>A0A4Y1R0D4</accession>
<comment type="similarity">
    <text evidence="2">Belongs to the TMEM8 family.</text>
</comment>
<dbReference type="InterPro" id="IPR021910">
    <property type="entry name" value="NGX6/PGAP6/MYMK"/>
</dbReference>
<evidence type="ECO:0000256" key="1">
    <source>
        <dbReference type="ARBA" id="ARBA00004651"/>
    </source>
</evidence>
<feature type="transmembrane region" description="Helical" evidence="7">
    <location>
        <begin position="487"/>
        <end position="504"/>
    </location>
</feature>
<gene>
    <name evidence="8" type="ORF">Prudu_006727</name>
</gene>
<feature type="transmembrane region" description="Helical" evidence="7">
    <location>
        <begin position="441"/>
        <end position="458"/>
    </location>
</feature>
<evidence type="ECO:0000256" key="6">
    <source>
        <dbReference type="ARBA" id="ARBA00023136"/>
    </source>
</evidence>
<evidence type="ECO:0000313" key="8">
    <source>
        <dbReference type="EMBL" id="BBG97554.1"/>
    </source>
</evidence>
<sequence length="514" mass="56573">MIELPPWFSSMSVAMNSDVHRATGDIAKVPKSTLPLICFRDGSPPLPDVNSSLMDSVLVPHSNGSFKGIEALQSSEQCYPMQKNFTVKLTNEQINRAPAYSFSANITVEGCTTLTMWGPDCNQTINPLSCALSDSYSPADNSSEADFYNQTIEYRWRAKILLFGCSGVSQELKIVAMDVWLNETSSNKTKNASGINLICFARHGAIPSETVNDYSSNINKSPIVIHFPKVGRWYITILPVNLSKELGGSSDTDMKVCYSMESKLLECPVGKAGANCTREMYNLQTALRKGSGYFESYYLPVSEKVSPDSANFPLDSLLTNYSLHGEPDETWTYFILDIPRGAAGGNIHIRLASDAKINYEIYARFGGLPSLTSWDYYFANKTSSSVGSIYCSCDRDHGGFDCSIELVSHHGHVWQSIFLIASNAAAALPAFWALRQKFMDFWLSFMAVVSTFVYLGTLDEGLKRAVHTAVAILTALMAYTKATRPANIILVMAIGTVALLIGWLKKTAVQNKSF</sequence>
<evidence type="ECO:0000256" key="2">
    <source>
        <dbReference type="ARBA" id="ARBA00005542"/>
    </source>
</evidence>
<organism evidence="8">
    <name type="scientific">Prunus dulcis</name>
    <name type="common">Almond</name>
    <name type="synonym">Amygdalus dulcis</name>
    <dbReference type="NCBI Taxonomy" id="3755"/>
    <lineage>
        <taxon>Eukaryota</taxon>
        <taxon>Viridiplantae</taxon>
        <taxon>Streptophyta</taxon>
        <taxon>Embryophyta</taxon>
        <taxon>Tracheophyta</taxon>
        <taxon>Spermatophyta</taxon>
        <taxon>Magnoliopsida</taxon>
        <taxon>eudicotyledons</taxon>
        <taxon>Gunneridae</taxon>
        <taxon>Pentapetalae</taxon>
        <taxon>rosids</taxon>
        <taxon>fabids</taxon>
        <taxon>Rosales</taxon>
        <taxon>Rosaceae</taxon>
        <taxon>Amygdaloideae</taxon>
        <taxon>Amygdaleae</taxon>
        <taxon>Prunus</taxon>
    </lineage>
</organism>
<feature type="transmembrane region" description="Helical" evidence="7">
    <location>
        <begin position="413"/>
        <end position="434"/>
    </location>
</feature>
<keyword evidence="5 7" id="KW-1133">Transmembrane helix</keyword>
<evidence type="ECO:0000256" key="4">
    <source>
        <dbReference type="ARBA" id="ARBA00022692"/>
    </source>
</evidence>
<evidence type="ECO:0000256" key="5">
    <source>
        <dbReference type="ARBA" id="ARBA00022989"/>
    </source>
</evidence>
<name>A0A4Y1R0D4_PRUDU</name>
<protein>
    <submittedName>
        <fullName evidence="8">Transmembrane protein-related protein</fullName>
    </submittedName>
</protein>